<protein>
    <recommendedName>
        <fullName evidence="1">Glycosyl transferase family 1 domain-containing protein</fullName>
    </recommendedName>
</protein>
<dbReference type="InterPro" id="IPR001296">
    <property type="entry name" value="Glyco_trans_1"/>
</dbReference>
<organism evidence="2">
    <name type="scientific">hydrothermal vent metagenome</name>
    <dbReference type="NCBI Taxonomy" id="652676"/>
    <lineage>
        <taxon>unclassified sequences</taxon>
        <taxon>metagenomes</taxon>
        <taxon>ecological metagenomes</taxon>
    </lineage>
</organism>
<reference evidence="2" key="1">
    <citation type="submission" date="2018-06" db="EMBL/GenBank/DDBJ databases">
        <authorList>
            <person name="Zhirakovskaya E."/>
        </authorList>
    </citation>
    <scope>NUCLEOTIDE SEQUENCE</scope>
</reference>
<sequence>MKTYLVINMPATYRIDLFNVLCKELGHDIKFCFIREPAIEYKKGIGVYEDETFINTSSFYNQKHSLIRSVRFFIDLLMDRPEVIVNGGMPPRTLFLCAYTKIFRKKLVIWWAGTEYSEADISPLKTLYRKIIVNCVDGVIFYSKYALEYYQQLQMNSFPYVILGNNTRDSSEYRRLVKSRAENRTDSEIRFLTVGFQTKRKNTIALLHALSSLGSAAKNIRLLIAGDGPELTGLKTFAKEKQLSNVQFLGNVNPEDMIDVYANSDVFIHPSLMDQWPQTYNEASAAGLPILISNRSGVFDKYIEEFGSSALFVPTDYASISASMIKLANDRELRLSMGAKALENALKYDANYAGETYLRFIHEFI</sequence>
<evidence type="ECO:0000259" key="1">
    <source>
        <dbReference type="Pfam" id="PF00534"/>
    </source>
</evidence>
<dbReference type="AlphaFoldDB" id="A0A3B0YDK1"/>
<dbReference type="SUPFAM" id="SSF53756">
    <property type="entry name" value="UDP-Glycosyltransferase/glycogen phosphorylase"/>
    <property type="match status" value="1"/>
</dbReference>
<proteinExistence type="predicted"/>
<dbReference type="GO" id="GO:0016757">
    <property type="term" value="F:glycosyltransferase activity"/>
    <property type="evidence" value="ECO:0007669"/>
    <property type="project" value="InterPro"/>
</dbReference>
<dbReference type="CDD" id="cd03801">
    <property type="entry name" value="GT4_PimA-like"/>
    <property type="match status" value="1"/>
</dbReference>
<feature type="domain" description="Glycosyl transferase family 1" evidence="1">
    <location>
        <begin position="180"/>
        <end position="341"/>
    </location>
</feature>
<gene>
    <name evidence="2" type="ORF">MNBD_GAMMA15-1142</name>
</gene>
<evidence type="ECO:0000313" key="2">
    <source>
        <dbReference type="EMBL" id="VAW74820.1"/>
    </source>
</evidence>
<accession>A0A3B0YDK1</accession>
<dbReference type="InterPro" id="IPR050194">
    <property type="entry name" value="Glycosyltransferase_grp1"/>
</dbReference>
<dbReference type="PANTHER" id="PTHR45947:SF3">
    <property type="entry name" value="SULFOQUINOVOSYL TRANSFERASE SQD2"/>
    <property type="match status" value="1"/>
</dbReference>
<dbReference type="EMBL" id="UOFN01000041">
    <property type="protein sequence ID" value="VAW74820.1"/>
    <property type="molecule type" value="Genomic_DNA"/>
</dbReference>
<dbReference type="Gene3D" id="3.40.50.2000">
    <property type="entry name" value="Glycogen Phosphorylase B"/>
    <property type="match status" value="2"/>
</dbReference>
<dbReference type="Pfam" id="PF00534">
    <property type="entry name" value="Glycos_transf_1"/>
    <property type="match status" value="1"/>
</dbReference>
<dbReference type="PANTHER" id="PTHR45947">
    <property type="entry name" value="SULFOQUINOVOSYL TRANSFERASE SQD2"/>
    <property type="match status" value="1"/>
</dbReference>
<name>A0A3B0YDK1_9ZZZZ</name>